<accession>A0A1C3NDF9</accession>
<keyword evidence="2" id="KW-0813">Transport</keyword>
<dbReference type="GO" id="GO:0042941">
    <property type="term" value="P:D-alanine transmembrane transport"/>
    <property type="evidence" value="ECO:0007669"/>
    <property type="project" value="TreeGrafter"/>
</dbReference>
<proteinExistence type="inferred from homology"/>
<keyword evidence="7 10" id="KW-1133">Transmembrane helix</keyword>
<dbReference type="GO" id="GO:1903806">
    <property type="term" value="P:L-isoleucine import across plasma membrane"/>
    <property type="evidence" value="ECO:0007669"/>
    <property type="project" value="TreeGrafter"/>
</dbReference>
<dbReference type="PATRIC" id="fig|307121.4.peg.6340"/>
<dbReference type="InterPro" id="IPR052157">
    <property type="entry name" value="BCAA_transport_permease"/>
</dbReference>
<evidence type="ECO:0000313" key="11">
    <source>
        <dbReference type="EMBL" id="SBV30625.1"/>
    </source>
</evidence>
<feature type="transmembrane region" description="Helical" evidence="10">
    <location>
        <begin position="247"/>
        <end position="267"/>
    </location>
</feature>
<evidence type="ECO:0000256" key="6">
    <source>
        <dbReference type="ARBA" id="ARBA00022970"/>
    </source>
</evidence>
<keyword evidence="6" id="KW-0029">Amino-acid transport</keyword>
<name>A0A1C3NDF9_9ACTN</name>
<organism evidence="11 12">
    <name type="scientific">Micromonospora krabiensis</name>
    <dbReference type="NCBI Taxonomy" id="307121"/>
    <lineage>
        <taxon>Bacteria</taxon>
        <taxon>Bacillati</taxon>
        <taxon>Actinomycetota</taxon>
        <taxon>Actinomycetes</taxon>
        <taxon>Micromonosporales</taxon>
        <taxon>Micromonosporaceae</taxon>
        <taxon>Micromonospora</taxon>
    </lineage>
</organism>
<feature type="transmembrane region" description="Helical" evidence="10">
    <location>
        <begin position="174"/>
        <end position="193"/>
    </location>
</feature>
<evidence type="ECO:0000256" key="4">
    <source>
        <dbReference type="ARBA" id="ARBA00022519"/>
    </source>
</evidence>
<keyword evidence="3" id="KW-1003">Cell membrane</keyword>
<dbReference type="Proteomes" id="UP000199393">
    <property type="component" value="Chromosome I"/>
</dbReference>
<dbReference type="OrthoDB" id="9807115at2"/>
<feature type="transmembrane region" description="Helical" evidence="10">
    <location>
        <begin position="274"/>
        <end position="294"/>
    </location>
</feature>
<dbReference type="Pfam" id="PF02653">
    <property type="entry name" value="BPD_transp_2"/>
    <property type="match status" value="1"/>
</dbReference>
<evidence type="ECO:0000256" key="1">
    <source>
        <dbReference type="ARBA" id="ARBA00004651"/>
    </source>
</evidence>
<feature type="transmembrane region" description="Helical" evidence="10">
    <location>
        <begin position="22"/>
        <end position="41"/>
    </location>
</feature>
<feature type="transmembrane region" description="Helical" evidence="10">
    <location>
        <begin position="222"/>
        <end position="241"/>
    </location>
</feature>
<dbReference type="GO" id="GO:0015808">
    <property type="term" value="P:L-alanine transport"/>
    <property type="evidence" value="ECO:0007669"/>
    <property type="project" value="TreeGrafter"/>
</dbReference>
<dbReference type="GO" id="GO:0005304">
    <property type="term" value="F:L-valine transmembrane transporter activity"/>
    <property type="evidence" value="ECO:0007669"/>
    <property type="project" value="TreeGrafter"/>
</dbReference>
<keyword evidence="5 10" id="KW-0812">Transmembrane</keyword>
<feature type="transmembrane region" description="Helical" evidence="10">
    <location>
        <begin position="108"/>
        <end position="129"/>
    </location>
</feature>
<reference evidence="12" key="1">
    <citation type="submission" date="2016-06" db="EMBL/GenBank/DDBJ databases">
        <authorList>
            <person name="Varghese N."/>
            <person name="Submissions Spin"/>
        </authorList>
    </citation>
    <scope>NUCLEOTIDE SEQUENCE [LARGE SCALE GENOMIC DNA]</scope>
    <source>
        <strain evidence="12">DSM 45344</strain>
    </source>
</reference>
<dbReference type="InterPro" id="IPR001851">
    <property type="entry name" value="ABC_transp_permease"/>
</dbReference>
<dbReference type="STRING" id="307121.GA0070620_6224"/>
<sequence length="327" mass="34916">MHFDELIGHLGQHTVDGLSKGAIYALIALGYTLVYGVLRLINFAHSEVFMVGTFAVLILWNQLGVENNPPVGQAILFLVLGLLVAAVASGGTALALERIAYRPLRRKNAPPLIFLITAIGLSLVFVELFGQVLPKLLGDVLPAAFGRPRQIVGMPTIVQQETLFSIGNTAITNIQVIVFVAAVAMMAVLDWFINRTRYGRGVRAVAQNPETAALMGVNQERVIMLIFVLGGIMAGAAALLWSMRFGFTQNSIGFVLGLKAFTAAVLGGIGNLRGALLGGLFLGVVEVYGATLFASNWEDVIAFVVLIVVLMFRPTGLLGESLGRARA</sequence>
<keyword evidence="8 10" id="KW-0472">Membrane</keyword>
<dbReference type="AlphaFoldDB" id="A0A1C3NDF9"/>
<evidence type="ECO:0000256" key="5">
    <source>
        <dbReference type="ARBA" id="ARBA00022692"/>
    </source>
</evidence>
<dbReference type="GO" id="GO:0015190">
    <property type="term" value="F:L-leucine transmembrane transporter activity"/>
    <property type="evidence" value="ECO:0007669"/>
    <property type="project" value="TreeGrafter"/>
</dbReference>
<keyword evidence="12" id="KW-1185">Reference proteome</keyword>
<evidence type="ECO:0000256" key="8">
    <source>
        <dbReference type="ARBA" id="ARBA00023136"/>
    </source>
</evidence>
<protein>
    <submittedName>
        <fullName evidence="11">Branched-chain amino acid transport system permease protein</fullName>
    </submittedName>
</protein>
<evidence type="ECO:0000256" key="2">
    <source>
        <dbReference type="ARBA" id="ARBA00022448"/>
    </source>
</evidence>
<dbReference type="GO" id="GO:0005886">
    <property type="term" value="C:plasma membrane"/>
    <property type="evidence" value="ECO:0007669"/>
    <property type="project" value="UniProtKB-SubCell"/>
</dbReference>
<comment type="similarity">
    <text evidence="9">Belongs to the binding-protein-dependent transport system permease family. LivHM subfamily.</text>
</comment>
<evidence type="ECO:0000256" key="7">
    <source>
        <dbReference type="ARBA" id="ARBA00022989"/>
    </source>
</evidence>
<feature type="transmembrane region" description="Helical" evidence="10">
    <location>
        <begin position="71"/>
        <end position="96"/>
    </location>
</feature>
<feature type="transmembrane region" description="Helical" evidence="10">
    <location>
        <begin position="48"/>
        <end position="65"/>
    </location>
</feature>
<feature type="transmembrane region" description="Helical" evidence="10">
    <location>
        <begin position="300"/>
        <end position="319"/>
    </location>
</feature>
<evidence type="ECO:0000256" key="10">
    <source>
        <dbReference type="SAM" id="Phobius"/>
    </source>
</evidence>
<dbReference type="PANTHER" id="PTHR11795:SF371">
    <property type="entry name" value="HIGH-AFFINITY BRANCHED-CHAIN AMINO ACID TRANSPORT SYSTEM PERMEASE PROTEIN LIVH"/>
    <property type="match status" value="1"/>
</dbReference>
<evidence type="ECO:0000256" key="3">
    <source>
        <dbReference type="ARBA" id="ARBA00022475"/>
    </source>
</evidence>
<dbReference type="CDD" id="cd06582">
    <property type="entry name" value="TM_PBP1_LivH_like"/>
    <property type="match status" value="1"/>
</dbReference>
<dbReference type="GO" id="GO:0015192">
    <property type="term" value="F:L-phenylalanine transmembrane transporter activity"/>
    <property type="evidence" value="ECO:0007669"/>
    <property type="project" value="TreeGrafter"/>
</dbReference>
<evidence type="ECO:0000313" key="12">
    <source>
        <dbReference type="Proteomes" id="UP000199393"/>
    </source>
</evidence>
<keyword evidence="4" id="KW-0997">Cell inner membrane</keyword>
<dbReference type="EMBL" id="LT598496">
    <property type="protein sequence ID" value="SBV30625.1"/>
    <property type="molecule type" value="Genomic_DNA"/>
</dbReference>
<evidence type="ECO:0000256" key="9">
    <source>
        <dbReference type="ARBA" id="ARBA00037998"/>
    </source>
</evidence>
<dbReference type="PANTHER" id="PTHR11795">
    <property type="entry name" value="BRANCHED-CHAIN AMINO ACID TRANSPORT SYSTEM PERMEASE PROTEIN LIVH"/>
    <property type="match status" value="1"/>
</dbReference>
<dbReference type="RefSeq" id="WP_091596925.1">
    <property type="nucleotide sequence ID" value="NZ_JBHRWG010000002.1"/>
</dbReference>
<gene>
    <name evidence="11" type="ORF">GA0070620_6224</name>
</gene>
<comment type="subcellular location">
    <subcellularLocation>
        <location evidence="1">Cell membrane</location>
        <topology evidence="1">Multi-pass membrane protein</topology>
    </subcellularLocation>
</comment>
<dbReference type="GO" id="GO:0015188">
    <property type="term" value="F:L-isoleucine transmembrane transporter activity"/>
    <property type="evidence" value="ECO:0007669"/>
    <property type="project" value="TreeGrafter"/>
</dbReference>